<dbReference type="InterPro" id="IPR013249">
    <property type="entry name" value="RNA_pol_sigma70_r4_t2"/>
</dbReference>
<dbReference type="Gene3D" id="1.10.1740.10">
    <property type="match status" value="1"/>
</dbReference>
<evidence type="ECO:0000313" key="8">
    <source>
        <dbReference type="EMBL" id="TKD03523.1"/>
    </source>
</evidence>
<keyword evidence="9" id="KW-1185">Reference proteome</keyword>
<comment type="similarity">
    <text evidence="1">Belongs to the sigma-70 factor family. ECF subfamily.</text>
</comment>
<protein>
    <submittedName>
        <fullName evidence="8">RNA polymerase sigma factor</fullName>
    </submittedName>
</protein>
<dbReference type="EMBL" id="SSMQ01000028">
    <property type="protein sequence ID" value="TKD03523.1"/>
    <property type="molecule type" value="Genomic_DNA"/>
</dbReference>
<dbReference type="Gene3D" id="1.10.10.10">
    <property type="entry name" value="Winged helix-like DNA-binding domain superfamily/Winged helix DNA-binding domain"/>
    <property type="match status" value="1"/>
</dbReference>
<name>A0A4U1J7Z1_9BACT</name>
<feature type="domain" description="RNA polymerase sigma factor 70 region 4 type 2" evidence="7">
    <location>
        <begin position="119"/>
        <end position="171"/>
    </location>
</feature>
<reference evidence="8 9" key="1">
    <citation type="submission" date="2019-04" db="EMBL/GenBank/DDBJ databases">
        <authorList>
            <person name="Li Y."/>
            <person name="Wang J."/>
        </authorList>
    </citation>
    <scope>NUCLEOTIDE SEQUENCE [LARGE SCALE GENOMIC DNA]</scope>
    <source>
        <strain evidence="8 9">DSM 14668</strain>
    </source>
</reference>
<comment type="caution">
    <text evidence="8">The sequence shown here is derived from an EMBL/GenBank/DDBJ whole genome shotgun (WGS) entry which is preliminary data.</text>
</comment>
<gene>
    <name evidence="8" type="ORF">E8A74_25315</name>
</gene>
<dbReference type="Pfam" id="PF08281">
    <property type="entry name" value="Sigma70_r4_2"/>
    <property type="match status" value="1"/>
</dbReference>
<evidence type="ECO:0000256" key="3">
    <source>
        <dbReference type="ARBA" id="ARBA00023082"/>
    </source>
</evidence>
<feature type="domain" description="RNA polymerase sigma-70 region 2" evidence="6">
    <location>
        <begin position="25"/>
        <end position="87"/>
    </location>
</feature>
<sequence length="187" mass="20745">MDRAEEAALVARLREGDKAALRVVYTSFSDRLFGFLLRLSRRRDVAEDLHQETWVSVARHAERLADGTDLAAWLFTIARNKFRSWRRWAALDFTRFVGDAEGAEPEGPSARPDAGDELVALEKALEALPMAHREVLLLVGVEGLEAKQAAEVLGIQPEAFRQRLSRARAALSEKLDGPARKDAAVIG</sequence>
<evidence type="ECO:0000259" key="6">
    <source>
        <dbReference type="Pfam" id="PF04542"/>
    </source>
</evidence>
<proteinExistence type="inferred from homology"/>
<dbReference type="InterPro" id="IPR013324">
    <property type="entry name" value="RNA_pol_sigma_r3/r4-like"/>
</dbReference>
<dbReference type="InterPro" id="IPR007627">
    <property type="entry name" value="RNA_pol_sigma70_r2"/>
</dbReference>
<keyword evidence="2" id="KW-0805">Transcription regulation</keyword>
<dbReference type="InterPro" id="IPR036388">
    <property type="entry name" value="WH-like_DNA-bd_sf"/>
</dbReference>
<dbReference type="PANTHER" id="PTHR43133">
    <property type="entry name" value="RNA POLYMERASE ECF-TYPE SIGMA FACTO"/>
    <property type="match status" value="1"/>
</dbReference>
<dbReference type="AlphaFoldDB" id="A0A4U1J7Z1"/>
<dbReference type="InterPro" id="IPR013325">
    <property type="entry name" value="RNA_pol_sigma_r2"/>
</dbReference>
<dbReference type="GO" id="GO:0006352">
    <property type="term" value="P:DNA-templated transcription initiation"/>
    <property type="evidence" value="ECO:0007669"/>
    <property type="project" value="InterPro"/>
</dbReference>
<evidence type="ECO:0000313" key="9">
    <source>
        <dbReference type="Proteomes" id="UP000309215"/>
    </source>
</evidence>
<evidence type="ECO:0000256" key="1">
    <source>
        <dbReference type="ARBA" id="ARBA00010641"/>
    </source>
</evidence>
<dbReference type="Proteomes" id="UP000309215">
    <property type="component" value="Unassembled WGS sequence"/>
</dbReference>
<dbReference type="PANTHER" id="PTHR43133:SF8">
    <property type="entry name" value="RNA POLYMERASE SIGMA FACTOR HI_1459-RELATED"/>
    <property type="match status" value="1"/>
</dbReference>
<evidence type="ECO:0000256" key="4">
    <source>
        <dbReference type="ARBA" id="ARBA00023125"/>
    </source>
</evidence>
<dbReference type="InterPro" id="IPR014284">
    <property type="entry name" value="RNA_pol_sigma-70_dom"/>
</dbReference>
<dbReference type="NCBIfam" id="TIGR02937">
    <property type="entry name" value="sigma70-ECF"/>
    <property type="match status" value="1"/>
</dbReference>
<keyword evidence="5" id="KW-0804">Transcription</keyword>
<dbReference type="SUPFAM" id="SSF88946">
    <property type="entry name" value="Sigma2 domain of RNA polymerase sigma factors"/>
    <property type="match status" value="1"/>
</dbReference>
<evidence type="ECO:0000256" key="5">
    <source>
        <dbReference type="ARBA" id="ARBA00023163"/>
    </source>
</evidence>
<dbReference type="InterPro" id="IPR039425">
    <property type="entry name" value="RNA_pol_sigma-70-like"/>
</dbReference>
<dbReference type="GO" id="GO:0016987">
    <property type="term" value="F:sigma factor activity"/>
    <property type="evidence" value="ECO:0007669"/>
    <property type="project" value="UniProtKB-KW"/>
</dbReference>
<accession>A0A4U1J7Z1</accession>
<dbReference type="CDD" id="cd06171">
    <property type="entry name" value="Sigma70_r4"/>
    <property type="match status" value="1"/>
</dbReference>
<dbReference type="OrthoDB" id="5511424at2"/>
<evidence type="ECO:0000256" key="2">
    <source>
        <dbReference type="ARBA" id="ARBA00023015"/>
    </source>
</evidence>
<keyword evidence="3" id="KW-0731">Sigma factor</keyword>
<dbReference type="SUPFAM" id="SSF88659">
    <property type="entry name" value="Sigma3 and sigma4 domains of RNA polymerase sigma factors"/>
    <property type="match status" value="1"/>
</dbReference>
<keyword evidence="4" id="KW-0238">DNA-binding</keyword>
<dbReference type="GO" id="GO:0003677">
    <property type="term" value="F:DNA binding"/>
    <property type="evidence" value="ECO:0007669"/>
    <property type="project" value="UniProtKB-KW"/>
</dbReference>
<evidence type="ECO:0000259" key="7">
    <source>
        <dbReference type="Pfam" id="PF08281"/>
    </source>
</evidence>
<dbReference type="RefSeq" id="WP_136931643.1">
    <property type="nucleotide sequence ID" value="NZ_SSMQ01000028.1"/>
</dbReference>
<organism evidence="8 9">
    <name type="scientific">Polyangium fumosum</name>
    <dbReference type="NCBI Taxonomy" id="889272"/>
    <lineage>
        <taxon>Bacteria</taxon>
        <taxon>Pseudomonadati</taxon>
        <taxon>Myxococcota</taxon>
        <taxon>Polyangia</taxon>
        <taxon>Polyangiales</taxon>
        <taxon>Polyangiaceae</taxon>
        <taxon>Polyangium</taxon>
    </lineage>
</organism>
<dbReference type="Pfam" id="PF04542">
    <property type="entry name" value="Sigma70_r2"/>
    <property type="match status" value="1"/>
</dbReference>